<reference evidence="2" key="2">
    <citation type="submission" date="2021-09" db="EMBL/GenBank/DDBJ databases">
        <authorList>
            <person name="Jia N."/>
            <person name="Wang J."/>
            <person name="Shi W."/>
            <person name="Du L."/>
            <person name="Sun Y."/>
            <person name="Zhan W."/>
            <person name="Jiang J."/>
            <person name="Wang Q."/>
            <person name="Zhang B."/>
            <person name="Ji P."/>
            <person name="Sakyi L.B."/>
            <person name="Cui X."/>
            <person name="Yuan T."/>
            <person name="Jiang B."/>
            <person name="Yang W."/>
            <person name="Lam T.T.-Y."/>
            <person name="Chang Q."/>
            <person name="Ding S."/>
            <person name="Wang X."/>
            <person name="Zhu J."/>
            <person name="Ruan X."/>
            <person name="Zhao L."/>
            <person name="Wei J."/>
            <person name="Que T."/>
            <person name="Du C."/>
            <person name="Cheng J."/>
            <person name="Dai P."/>
            <person name="Han X."/>
            <person name="Huang E."/>
            <person name="Gao Y."/>
            <person name="Liu J."/>
            <person name="Shao H."/>
            <person name="Ye R."/>
            <person name="Li L."/>
            <person name="Wei W."/>
            <person name="Wang X."/>
            <person name="Wang C."/>
            <person name="Huo Q."/>
            <person name="Li W."/>
            <person name="Guo W."/>
            <person name="Chen H."/>
            <person name="Chen S."/>
            <person name="Zhou L."/>
            <person name="Zhou L."/>
            <person name="Ni X."/>
            <person name="Tian J."/>
            <person name="Zhou Y."/>
            <person name="Sheng Y."/>
            <person name="Liu T."/>
            <person name="Pan Y."/>
            <person name="Xia L."/>
            <person name="Li J."/>
            <person name="Zhao F."/>
            <person name="Cao W."/>
        </authorList>
    </citation>
    <scope>NUCLEOTIDE SEQUENCE</scope>
    <source>
        <strain evidence="2">Rmic-2018</strain>
        <tissue evidence="2">Larvae</tissue>
    </source>
</reference>
<dbReference type="PANTHER" id="PTHR46145">
    <property type="entry name" value="HEPARANASE"/>
    <property type="match status" value="1"/>
</dbReference>
<dbReference type="VEuPathDB" id="VectorBase:LOC119180320"/>
<dbReference type="InterPro" id="IPR017853">
    <property type="entry name" value="GH"/>
</dbReference>
<feature type="compositionally biased region" description="Basic and acidic residues" evidence="1">
    <location>
        <begin position="92"/>
        <end position="110"/>
    </location>
</feature>
<sequence length="880" mass="96168">MGGEPARTFAYVGWSRSTGESTYAGLVMDANSSLITLRKIVLKGGGALDRTKRRKNRSSSLIITQIPERNEGSVMKESKELLDTMMKEAMEATGKEEKKKPEHMATEEPHHKKTTGKATGKSVAEWVATPEEKHEYRKFQDMLQSKAMHDHTKGHEDSAVKHHEGPGKQEAPQHPPHGAIAKHHEEAHKPGDNKQGGKEDAHKKLETEAHKPEKDRGLHGDKTGRAKPEAKPGEKPHGVAAAPTAGLTGEPAGQGPVLEGAAAPVAKSSSWWKSLRHFFRRKPEDEESSGEEGFRYREMDEEFIECAGDQGAAGEAAQESHKDGAAVVAADAATGPKQYKLNACLLVSSGAVIFVVLLAVLLSGDLFDDLDNSVPTFEIDLGKVVNVLDDVGFLGAGMNSSIMGKPGSWRPLLERPANDSLVLLLKGLAPAVLRFAGRETDHFYFVEGEKDGNSSRGGTDEGGLASRGNRPFVVQRSQLHTASTNTRERFPLMGSEWIALNHFIERCDWRLLFSLNAHRLEDVEPSSPVFGRWDLRDAALLMRFSERHNLTSKLMWQLGEAVAENWPGPGPSPYALACEYEALRDLVSFYPAPLVGPGVSTLRSPGLRYLERFIKGRGRFVDVVSLRHVLHDAPNVTVKDLLDPAVMERFDSQLQSVQALVETAAPRITRIWLTSLSTTPGYVEGVSGTFASMLAWTEAFGAASKRGIAAVLRDSLLGTTAESMIVAQNEAGEGARPTADYWVSLLLTKHVGQKVLTIDGPKLKDPATRIYVHCARNYPGGLAMYGVRLADTGAKLKKSGSRRQWEQQLRWVLTPASDVGGSEVYLNGEVLSWAGEDGTDPPDPKPEELLYTIISLPAWSMGLFVFPNVKAKACYDDWTP</sequence>
<protein>
    <recommendedName>
        <fullName evidence="4">Heparanase</fullName>
    </recommendedName>
</protein>
<feature type="region of interest" description="Disordered" evidence="1">
    <location>
        <begin position="92"/>
        <end position="123"/>
    </location>
</feature>
<gene>
    <name evidence="2" type="ORF">HPB51_017323</name>
</gene>
<comment type="caution">
    <text evidence="2">The sequence shown here is derived from an EMBL/GenBank/DDBJ whole genome shotgun (WGS) entry which is preliminary data.</text>
</comment>
<dbReference type="EMBL" id="JABSTU010000002">
    <property type="protein sequence ID" value="KAH8037823.1"/>
    <property type="molecule type" value="Genomic_DNA"/>
</dbReference>
<feature type="compositionally biased region" description="Basic and acidic residues" evidence="1">
    <location>
        <begin position="182"/>
        <end position="237"/>
    </location>
</feature>
<evidence type="ECO:0000313" key="2">
    <source>
        <dbReference type="EMBL" id="KAH8037823.1"/>
    </source>
</evidence>
<feature type="region of interest" description="Disordered" evidence="1">
    <location>
        <begin position="137"/>
        <end position="264"/>
    </location>
</feature>
<dbReference type="Proteomes" id="UP000821866">
    <property type="component" value="Chromosome 10"/>
</dbReference>
<dbReference type="Gene3D" id="3.20.20.80">
    <property type="entry name" value="Glycosidases"/>
    <property type="match status" value="1"/>
</dbReference>
<evidence type="ECO:0000313" key="3">
    <source>
        <dbReference type="Proteomes" id="UP000821866"/>
    </source>
</evidence>
<name>A0A9J6EUD6_RHIMP</name>
<dbReference type="GO" id="GO:0005615">
    <property type="term" value="C:extracellular space"/>
    <property type="evidence" value="ECO:0007669"/>
    <property type="project" value="TreeGrafter"/>
</dbReference>
<keyword evidence="3" id="KW-1185">Reference proteome</keyword>
<dbReference type="PANTHER" id="PTHR46145:SF4">
    <property type="entry name" value="HEPARANASE"/>
    <property type="match status" value="1"/>
</dbReference>
<reference evidence="2" key="1">
    <citation type="journal article" date="2020" name="Cell">
        <title>Large-Scale Comparative Analyses of Tick Genomes Elucidate Their Genetic Diversity and Vector Capacities.</title>
        <authorList>
            <consortium name="Tick Genome and Microbiome Consortium (TIGMIC)"/>
            <person name="Jia N."/>
            <person name="Wang J."/>
            <person name="Shi W."/>
            <person name="Du L."/>
            <person name="Sun Y."/>
            <person name="Zhan W."/>
            <person name="Jiang J.F."/>
            <person name="Wang Q."/>
            <person name="Zhang B."/>
            <person name="Ji P."/>
            <person name="Bell-Sakyi L."/>
            <person name="Cui X.M."/>
            <person name="Yuan T.T."/>
            <person name="Jiang B.G."/>
            <person name="Yang W.F."/>
            <person name="Lam T.T."/>
            <person name="Chang Q.C."/>
            <person name="Ding S.J."/>
            <person name="Wang X.J."/>
            <person name="Zhu J.G."/>
            <person name="Ruan X.D."/>
            <person name="Zhao L."/>
            <person name="Wei J.T."/>
            <person name="Ye R.Z."/>
            <person name="Que T.C."/>
            <person name="Du C.H."/>
            <person name="Zhou Y.H."/>
            <person name="Cheng J.X."/>
            <person name="Dai P.F."/>
            <person name="Guo W.B."/>
            <person name="Han X.H."/>
            <person name="Huang E.J."/>
            <person name="Li L.F."/>
            <person name="Wei W."/>
            <person name="Gao Y.C."/>
            <person name="Liu J.Z."/>
            <person name="Shao H.Z."/>
            <person name="Wang X."/>
            <person name="Wang C.C."/>
            <person name="Yang T.C."/>
            <person name="Huo Q.B."/>
            <person name="Li W."/>
            <person name="Chen H.Y."/>
            <person name="Chen S.E."/>
            <person name="Zhou L.G."/>
            <person name="Ni X.B."/>
            <person name="Tian J.H."/>
            <person name="Sheng Y."/>
            <person name="Liu T."/>
            <person name="Pan Y.S."/>
            <person name="Xia L.Y."/>
            <person name="Li J."/>
            <person name="Zhao F."/>
            <person name="Cao W.C."/>
        </authorList>
    </citation>
    <scope>NUCLEOTIDE SEQUENCE</scope>
    <source>
        <strain evidence="2">Rmic-2018</strain>
    </source>
</reference>
<feature type="compositionally biased region" description="Basic and acidic residues" evidence="1">
    <location>
        <begin position="147"/>
        <end position="167"/>
    </location>
</feature>
<evidence type="ECO:0008006" key="4">
    <source>
        <dbReference type="Google" id="ProtNLM"/>
    </source>
</evidence>
<accession>A0A9J6EUD6</accession>
<dbReference type="AlphaFoldDB" id="A0A9J6EUD6"/>
<dbReference type="SUPFAM" id="SSF51445">
    <property type="entry name" value="(Trans)glycosidases"/>
    <property type="match status" value="1"/>
</dbReference>
<organism evidence="2 3">
    <name type="scientific">Rhipicephalus microplus</name>
    <name type="common">Cattle tick</name>
    <name type="synonym">Boophilus microplus</name>
    <dbReference type="NCBI Taxonomy" id="6941"/>
    <lineage>
        <taxon>Eukaryota</taxon>
        <taxon>Metazoa</taxon>
        <taxon>Ecdysozoa</taxon>
        <taxon>Arthropoda</taxon>
        <taxon>Chelicerata</taxon>
        <taxon>Arachnida</taxon>
        <taxon>Acari</taxon>
        <taxon>Parasitiformes</taxon>
        <taxon>Ixodida</taxon>
        <taxon>Ixodoidea</taxon>
        <taxon>Ixodidae</taxon>
        <taxon>Rhipicephalinae</taxon>
        <taxon>Rhipicephalus</taxon>
        <taxon>Boophilus</taxon>
    </lineage>
</organism>
<proteinExistence type="predicted"/>
<dbReference type="GO" id="GO:0031012">
    <property type="term" value="C:extracellular matrix"/>
    <property type="evidence" value="ECO:0007669"/>
    <property type="project" value="TreeGrafter"/>
</dbReference>
<evidence type="ECO:0000256" key="1">
    <source>
        <dbReference type="SAM" id="MobiDB-lite"/>
    </source>
</evidence>